<dbReference type="GO" id="GO:0015937">
    <property type="term" value="P:coenzyme A biosynthetic process"/>
    <property type="evidence" value="ECO:0007669"/>
    <property type="project" value="UniProtKB-UniRule"/>
</dbReference>
<dbReference type="InterPro" id="IPR001977">
    <property type="entry name" value="Depp_CoAkinase"/>
</dbReference>
<reference evidence="5 6" key="1">
    <citation type="journal article" date="2009" name="Biosci. Biotechnol. Biochem.">
        <title>WeGAS: a web-based microbial genome annotation system.</title>
        <authorList>
            <person name="Lee D."/>
            <person name="Seo H."/>
            <person name="Park C."/>
            <person name="Park K."/>
        </authorList>
    </citation>
    <scope>NUCLEOTIDE SEQUENCE [LARGE SCALE GENOMIC DNA]</scope>
    <source>
        <strain evidence="6">ATCC 49049 / DSM 4359 / NBRC 107923 / NS-E</strain>
    </source>
</reference>
<dbReference type="GO" id="GO:0004140">
    <property type="term" value="F:dephospho-CoA kinase activity"/>
    <property type="evidence" value="ECO:0007669"/>
    <property type="project" value="UniProtKB-UniRule"/>
</dbReference>
<keyword evidence="1 3" id="KW-0547">Nucleotide-binding</keyword>
<keyword evidence="3" id="KW-0963">Cytoplasm</keyword>
<evidence type="ECO:0000256" key="4">
    <source>
        <dbReference type="NCBIfam" id="TIGR00152"/>
    </source>
</evidence>
<dbReference type="InterPro" id="IPR027417">
    <property type="entry name" value="P-loop_NTPase"/>
</dbReference>
<proteinExistence type="inferred from homology"/>
<dbReference type="KEGG" id="tna:CTN_1204"/>
<keyword evidence="3" id="KW-0808">Transferase</keyword>
<sequence>MVIGVTGKIGTGKTTVCEVLKRDYGAHVVNVDRIGHEVLEEVKERLVELFGESILEDGKVSRKKLGEIVFGSEEKLKKLEQLVHPLMRKKVEDIVKKRSGLVVIEAALLRRMKLDALCDHIITVVAEEKKIIERNESAKERLKFQKDVIPQGIVIPNNSSIADLERKVKEVMALIWERHESQGENTEEES</sequence>
<comment type="pathway">
    <text evidence="3">Cofactor biosynthesis; coenzyme A biosynthesis; CoA from (R)-pantothenate: step 5/5.</text>
</comment>
<dbReference type="SUPFAM" id="SSF52540">
    <property type="entry name" value="P-loop containing nucleoside triphosphate hydrolases"/>
    <property type="match status" value="1"/>
</dbReference>
<organism evidence="5 6">
    <name type="scientific">Thermotoga neapolitana (strain ATCC 49049 / DSM 4359 / NBRC 107923 / NS-E)</name>
    <dbReference type="NCBI Taxonomy" id="309803"/>
    <lineage>
        <taxon>Bacteria</taxon>
        <taxon>Thermotogati</taxon>
        <taxon>Thermotogota</taxon>
        <taxon>Thermotogae</taxon>
        <taxon>Thermotogales</taxon>
        <taxon>Thermotogaceae</taxon>
        <taxon>Thermotoga</taxon>
    </lineage>
</organism>
<dbReference type="EC" id="2.7.1.24" evidence="3 4"/>
<evidence type="ECO:0000256" key="3">
    <source>
        <dbReference type="HAMAP-Rule" id="MF_00376"/>
    </source>
</evidence>
<dbReference type="CDD" id="cd02022">
    <property type="entry name" value="DPCK"/>
    <property type="match status" value="1"/>
</dbReference>
<dbReference type="RefSeq" id="WP_015919695.1">
    <property type="nucleotide sequence ID" value="NC_011978.1"/>
</dbReference>
<comment type="catalytic activity">
    <reaction evidence="3">
        <text>3'-dephospho-CoA + ATP = ADP + CoA + H(+)</text>
        <dbReference type="Rhea" id="RHEA:18245"/>
        <dbReference type="ChEBI" id="CHEBI:15378"/>
        <dbReference type="ChEBI" id="CHEBI:30616"/>
        <dbReference type="ChEBI" id="CHEBI:57287"/>
        <dbReference type="ChEBI" id="CHEBI:57328"/>
        <dbReference type="ChEBI" id="CHEBI:456216"/>
        <dbReference type="EC" id="2.7.1.24"/>
    </reaction>
</comment>
<gene>
    <name evidence="3" type="primary">coaE</name>
    <name evidence="5" type="ordered locus">CTN_1204</name>
</gene>
<dbReference type="UniPathway" id="UPA00241">
    <property type="reaction ID" value="UER00356"/>
</dbReference>
<name>B9K8U7_THENN</name>
<keyword evidence="3" id="KW-0173">Coenzyme A biosynthesis</keyword>
<feature type="binding site" evidence="3">
    <location>
        <begin position="10"/>
        <end position="15"/>
    </location>
    <ligand>
        <name>ATP</name>
        <dbReference type="ChEBI" id="CHEBI:30616"/>
    </ligand>
</feature>
<protein>
    <recommendedName>
        <fullName evidence="3 4">Dephospho-CoA kinase</fullName>
        <ecNumber evidence="3 4">2.7.1.24</ecNumber>
    </recommendedName>
    <alternativeName>
        <fullName evidence="3">Dephosphocoenzyme A kinase</fullName>
    </alternativeName>
</protein>
<comment type="similarity">
    <text evidence="3">Belongs to the CoaE family.</text>
</comment>
<dbReference type="GO" id="GO:0005737">
    <property type="term" value="C:cytoplasm"/>
    <property type="evidence" value="ECO:0007669"/>
    <property type="project" value="UniProtKB-SubCell"/>
</dbReference>
<dbReference type="STRING" id="309803.CTN_1204"/>
<accession>B9K8U7</accession>
<dbReference type="NCBIfam" id="TIGR00152">
    <property type="entry name" value="dephospho-CoA kinase"/>
    <property type="match status" value="1"/>
</dbReference>
<dbReference type="EMBL" id="CP000916">
    <property type="protein sequence ID" value="ACM23380.1"/>
    <property type="molecule type" value="Genomic_DNA"/>
</dbReference>
<evidence type="ECO:0000313" key="5">
    <source>
        <dbReference type="EMBL" id="ACM23380.1"/>
    </source>
</evidence>
<evidence type="ECO:0000313" key="6">
    <source>
        <dbReference type="Proteomes" id="UP000000445"/>
    </source>
</evidence>
<dbReference type="PROSITE" id="PS51219">
    <property type="entry name" value="DPCK"/>
    <property type="match status" value="1"/>
</dbReference>
<dbReference type="Proteomes" id="UP000000445">
    <property type="component" value="Chromosome"/>
</dbReference>
<dbReference type="GO" id="GO:0005524">
    <property type="term" value="F:ATP binding"/>
    <property type="evidence" value="ECO:0007669"/>
    <property type="project" value="UniProtKB-UniRule"/>
</dbReference>
<keyword evidence="6" id="KW-1185">Reference proteome</keyword>
<dbReference type="Gene3D" id="3.40.50.300">
    <property type="entry name" value="P-loop containing nucleotide triphosphate hydrolases"/>
    <property type="match status" value="1"/>
</dbReference>
<dbReference type="AlphaFoldDB" id="B9K8U7"/>
<dbReference type="PANTHER" id="PTHR10695">
    <property type="entry name" value="DEPHOSPHO-COA KINASE-RELATED"/>
    <property type="match status" value="1"/>
</dbReference>
<comment type="subcellular location">
    <subcellularLocation>
        <location evidence="3">Cytoplasm</location>
    </subcellularLocation>
</comment>
<keyword evidence="3 5" id="KW-0418">Kinase</keyword>
<dbReference type="HOGENOM" id="CLU_057180_2_2_0"/>
<dbReference type="eggNOG" id="COG0237">
    <property type="taxonomic scope" value="Bacteria"/>
</dbReference>
<comment type="function">
    <text evidence="3">Catalyzes the phosphorylation of the 3'-hydroxyl group of dephosphocoenzyme A to form coenzyme A.</text>
</comment>
<dbReference type="HAMAP" id="MF_00376">
    <property type="entry name" value="Dephospho_CoA_kinase"/>
    <property type="match status" value="1"/>
</dbReference>
<keyword evidence="2 3" id="KW-0067">ATP-binding</keyword>
<dbReference type="Pfam" id="PF01121">
    <property type="entry name" value="CoaE"/>
    <property type="match status" value="1"/>
</dbReference>
<evidence type="ECO:0000256" key="1">
    <source>
        <dbReference type="ARBA" id="ARBA00022741"/>
    </source>
</evidence>
<evidence type="ECO:0000256" key="2">
    <source>
        <dbReference type="ARBA" id="ARBA00022840"/>
    </source>
</evidence>
<dbReference type="PANTHER" id="PTHR10695:SF46">
    <property type="entry name" value="BIFUNCTIONAL COENZYME A SYNTHASE-RELATED"/>
    <property type="match status" value="1"/>
</dbReference>